<evidence type="ECO:0000313" key="4">
    <source>
        <dbReference type="Proteomes" id="UP000254425"/>
    </source>
</evidence>
<dbReference type="SUPFAM" id="SSF51126">
    <property type="entry name" value="Pectin lyase-like"/>
    <property type="match status" value="1"/>
</dbReference>
<evidence type="ECO:0000259" key="2">
    <source>
        <dbReference type="Pfam" id="PF13229"/>
    </source>
</evidence>
<gene>
    <name evidence="3" type="ORF">DVA86_31655</name>
</gene>
<feature type="domain" description="Right handed beta helix" evidence="2">
    <location>
        <begin position="117"/>
        <end position="252"/>
    </location>
</feature>
<dbReference type="Gene3D" id="2.160.20.10">
    <property type="entry name" value="Single-stranded right-handed beta-helix, Pectin lyase-like"/>
    <property type="match status" value="1"/>
</dbReference>
<dbReference type="InterPro" id="IPR012334">
    <property type="entry name" value="Pectin_lyas_fold"/>
</dbReference>
<dbReference type="InterPro" id="IPR039448">
    <property type="entry name" value="Beta_helix"/>
</dbReference>
<dbReference type="AlphaFoldDB" id="A0A345XXU3"/>
<evidence type="ECO:0000256" key="1">
    <source>
        <dbReference type="SAM" id="MobiDB-lite"/>
    </source>
</evidence>
<dbReference type="Pfam" id="PF13229">
    <property type="entry name" value="Beta_helix"/>
    <property type="match status" value="1"/>
</dbReference>
<accession>A0A345XXU3</accession>
<dbReference type="EMBL" id="CP031320">
    <property type="protein sequence ID" value="AXK36459.1"/>
    <property type="molecule type" value="Genomic_DNA"/>
</dbReference>
<sequence>MLIRRRTALSTVALAGIGAVIAVGTVAVGAPSGTGHGPENGPWSGPGNGTGPAEVIEVSDAAGLKDALGSAQAGDTIQLADGTYEGNFETTASGSGSAPITLTGSADAVLTAGGGYGLHLDGASHWKLEGFTVTGGQKGIMMDAANGVHIDSVTVHGLDMEGVHFRESSSDGSITNSTIYDTGNDGRGMGEGVYVGSAGGTDDKSDRILIEGNTLGPDIRGENIDIKEGTTGARIVGNTFDGNGLTGANYDDSWVDIKGNDVLVENNTGKNTTNDGYQTHDAQDGWGCDTVFRGNKSDLNGASGPDRFAINVTNYDEQDCPVTVTGDNTVTGGKGLTNPGVPVGD</sequence>
<dbReference type="KEGG" id="sarm:DVA86_31655"/>
<dbReference type="InterPro" id="IPR011050">
    <property type="entry name" value="Pectin_lyase_fold/virulence"/>
</dbReference>
<feature type="compositionally biased region" description="Gly residues" evidence="1">
    <location>
        <begin position="32"/>
        <end position="50"/>
    </location>
</feature>
<protein>
    <submittedName>
        <fullName evidence="3">Sheath polysaccharide-degrading enzyme</fullName>
    </submittedName>
</protein>
<dbReference type="Proteomes" id="UP000254425">
    <property type="component" value="Chromosome"/>
</dbReference>
<name>A0A345XXU3_9ACTN</name>
<keyword evidence="4" id="KW-1185">Reference proteome</keyword>
<evidence type="ECO:0000313" key="3">
    <source>
        <dbReference type="EMBL" id="AXK36459.1"/>
    </source>
</evidence>
<feature type="region of interest" description="Disordered" evidence="1">
    <location>
        <begin position="32"/>
        <end position="52"/>
    </location>
</feature>
<reference evidence="3 4" key="1">
    <citation type="submission" date="2018-07" db="EMBL/GenBank/DDBJ databases">
        <title>Draft genome of the type strain Streptomyces armeniacus ATCC 15676.</title>
        <authorList>
            <person name="Labana P."/>
            <person name="Gosse J.T."/>
            <person name="Boddy C.N."/>
        </authorList>
    </citation>
    <scope>NUCLEOTIDE SEQUENCE [LARGE SCALE GENOMIC DNA]</scope>
    <source>
        <strain evidence="3 4">ATCC 15676</strain>
    </source>
</reference>
<dbReference type="InterPro" id="IPR006626">
    <property type="entry name" value="PbH1"/>
</dbReference>
<dbReference type="RefSeq" id="WP_208883397.1">
    <property type="nucleotide sequence ID" value="NZ_CP031320.1"/>
</dbReference>
<dbReference type="SMART" id="SM00710">
    <property type="entry name" value="PbH1"/>
    <property type="match status" value="6"/>
</dbReference>
<organism evidence="3 4">
    <name type="scientific">Streptomyces armeniacus</name>
    <dbReference type="NCBI Taxonomy" id="83291"/>
    <lineage>
        <taxon>Bacteria</taxon>
        <taxon>Bacillati</taxon>
        <taxon>Actinomycetota</taxon>
        <taxon>Actinomycetes</taxon>
        <taxon>Kitasatosporales</taxon>
        <taxon>Streptomycetaceae</taxon>
        <taxon>Streptomyces</taxon>
    </lineage>
</organism>
<proteinExistence type="predicted"/>